<evidence type="ECO:0000313" key="3">
    <source>
        <dbReference type="Proteomes" id="UP000268059"/>
    </source>
</evidence>
<gene>
    <name evidence="2" type="ORF">SG0102_19800</name>
</gene>
<keyword evidence="1" id="KW-1133">Transmembrane helix</keyword>
<feature type="transmembrane region" description="Helical" evidence="1">
    <location>
        <begin position="169"/>
        <end position="192"/>
    </location>
</feature>
<protein>
    <submittedName>
        <fullName evidence="2">Uncharacterized protein</fullName>
    </submittedName>
</protein>
<dbReference type="EMBL" id="AP019309">
    <property type="protein sequence ID" value="BBH27046.1"/>
    <property type="molecule type" value="Genomic_DNA"/>
</dbReference>
<reference evidence="2 3" key="1">
    <citation type="submission" date="2018-11" db="EMBL/GenBank/DDBJ databases">
        <title>Novel Erysipelotrichaceae bacterium isolated from small intestine of a swine.</title>
        <authorList>
            <person name="Kim J.S."/>
            <person name="Choe H."/>
            <person name="Lee Y.R."/>
            <person name="Kim K.M."/>
            <person name="Park D.S."/>
        </authorList>
    </citation>
    <scope>NUCLEOTIDE SEQUENCE [LARGE SCALE GENOMIC DNA]</scope>
    <source>
        <strain evidence="2 3">SG0102</strain>
    </source>
</reference>
<feature type="transmembrane region" description="Helical" evidence="1">
    <location>
        <begin position="7"/>
        <end position="28"/>
    </location>
</feature>
<keyword evidence="3" id="KW-1185">Reference proteome</keyword>
<name>A0A3G9J8U1_9FIRM</name>
<accession>A0A3G9J8U1</accession>
<evidence type="ECO:0000313" key="2">
    <source>
        <dbReference type="EMBL" id="BBH27046.1"/>
    </source>
</evidence>
<keyword evidence="1" id="KW-0472">Membrane</keyword>
<dbReference type="AlphaFoldDB" id="A0A3G9J8U1"/>
<feature type="transmembrane region" description="Helical" evidence="1">
    <location>
        <begin position="143"/>
        <end position="163"/>
    </location>
</feature>
<keyword evidence="1" id="KW-0812">Transmembrane</keyword>
<dbReference type="InParanoid" id="A0A3G9J8U1"/>
<feature type="transmembrane region" description="Helical" evidence="1">
    <location>
        <begin position="74"/>
        <end position="91"/>
    </location>
</feature>
<dbReference type="Proteomes" id="UP000268059">
    <property type="component" value="Chromosome"/>
</dbReference>
<sequence length="197" mass="22472">MKIKTILLYTVLSLSLLLCAILGVFLSIQRMYSFFQDASLVKGIDVLCGLFIVLGDFLLLLGERAYLKNHHTSYLLQSLIVMASGAFLHAVSEVMKVFFNVSKERIYFNRVSIVVLSIALMILAAVLFFIFNDERYQILRGRLFVLLAVTTTLLMTNAINVTYHHLINYALHISLPISLLVYTIMIILLCVLRDREY</sequence>
<organism evidence="2 3">
    <name type="scientific">Intestinibaculum porci</name>
    <dbReference type="NCBI Taxonomy" id="2487118"/>
    <lineage>
        <taxon>Bacteria</taxon>
        <taxon>Bacillati</taxon>
        <taxon>Bacillota</taxon>
        <taxon>Erysipelotrichia</taxon>
        <taxon>Erysipelotrichales</taxon>
        <taxon>Erysipelotrichaceae</taxon>
        <taxon>Intestinibaculum</taxon>
    </lineage>
</organism>
<proteinExistence type="predicted"/>
<evidence type="ECO:0000256" key="1">
    <source>
        <dbReference type="SAM" id="Phobius"/>
    </source>
</evidence>
<feature type="transmembrane region" description="Helical" evidence="1">
    <location>
        <begin position="40"/>
        <end position="62"/>
    </location>
</feature>
<feature type="transmembrane region" description="Helical" evidence="1">
    <location>
        <begin position="111"/>
        <end position="131"/>
    </location>
</feature>
<dbReference type="RefSeq" id="WP_125119815.1">
    <property type="nucleotide sequence ID" value="NZ_AP019309.1"/>
</dbReference>
<dbReference type="KEGG" id="ebm:SG0102_19800"/>